<gene>
    <name evidence="3" type="ORF">DFQ27_001091</name>
</gene>
<comment type="caution">
    <text evidence="3">The sequence shown here is derived from an EMBL/GenBank/DDBJ whole genome shotgun (WGS) entry which is preliminary data.</text>
</comment>
<dbReference type="EMBL" id="JAAAJB010000134">
    <property type="protein sequence ID" value="KAG0264639.1"/>
    <property type="molecule type" value="Genomic_DNA"/>
</dbReference>
<feature type="compositionally biased region" description="Low complexity" evidence="2">
    <location>
        <begin position="26"/>
        <end position="40"/>
    </location>
</feature>
<accession>A0A9P6QB24</accession>
<feature type="compositionally biased region" description="Basic and acidic residues" evidence="2">
    <location>
        <begin position="1"/>
        <end position="17"/>
    </location>
</feature>
<proteinExistence type="predicted"/>
<keyword evidence="1" id="KW-0175">Coiled coil</keyword>
<keyword evidence="4" id="KW-1185">Reference proteome</keyword>
<dbReference type="OrthoDB" id="2445852at2759"/>
<sequence>MDRKTDSDTPRSEEGHLKRPKTIPRTAASDTSKATSSPATNNKGTPESSSAHKPLGKRTTTTTSTPTSASPQISIEDCIANARRILSETPLIDDDTSDLEHIQALERAINQHRDLLYELSRHINTTHVEMAQLHQEHNDRRRQRKQAHEAAQSRKQQQQQLLERQIQDRDVAKADLEETKQTMAILDQTWQSLEEQIQRQEHARLDFENKKQQVEQEALERRKKVEETLTKAAMDVYVKEEEEEEEDGMAVGLQQGHGRSPQQQRQQSSSSSPPPRPHPSPVANGRLSMSTTSATVAIRTATATATSVAIKTESTDTPVTKQEALEAKRALLLADYGENLELLKECRKLIDDLQKNLGPEAVVVLQDKIQQRQAKIVDLEQRLQTYQTAAEMVEEKTADALLMKMEQIFERRIANAEEELSVVLEAAVTREKMLGEKADEAMKRYVEKHQEAIVAEERGSQAEFELLHQRNRIRELELQLQQLQGLSGLA</sequence>
<dbReference type="AlphaFoldDB" id="A0A9P6QB24"/>
<feature type="compositionally biased region" description="Polar residues" evidence="2">
    <location>
        <begin position="41"/>
        <end position="51"/>
    </location>
</feature>
<dbReference type="Proteomes" id="UP000807716">
    <property type="component" value="Unassembled WGS sequence"/>
</dbReference>
<evidence type="ECO:0000313" key="3">
    <source>
        <dbReference type="EMBL" id="KAG0264639.1"/>
    </source>
</evidence>
<organism evidence="3 4">
    <name type="scientific">Actinomortierella ambigua</name>
    <dbReference type="NCBI Taxonomy" id="1343610"/>
    <lineage>
        <taxon>Eukaryota</taxon>
        <taxon>Fungi</taxon>
        <taxon>Fungi incertae sedis</taxon>
        <taxon>Mucoromycota</taxon>
        <taxon>Mortierellomycotina</taxon>
        <taxon>Mortierellomycetes</taxon>
        <taxon>Mortierellales</taxon>
        <taxon>Mortierellaceae</taxon>
        <taxon>Actinomortierella</taxon>
    </lineage>
</organism>
<protein>
    <submittedName>
        <fullName evidence="3">Uncharacterized protein</fullName>
    </submittedName>
</protein>
<feature type="coiled-coil region" evidence="1">
    <location>
        <begin position="362"/>
        <end position="396"/>
    </location>
</feature>
<name>A0A9P6QB24_9FUNG</name>
<feature type="compositionally biased region" description="Low complexity" evidence="2">
    <location>
        <begin position="59"/>
        <end position="71"/>
    </location>
</feature>
<evidence type="ECO:0000313" key="4">
    <source>
        <dbReference type="Proteomes" id="UP000807716"/>
    </source>
</evidence>
<feature type="compositionally biased region" description="Low complexity" evidence="2">
    <location>
        <begin position="254"/>
        <end position="271"/>
    </location>
</feature>
<feature type="region of interest" description="Disordered" evidence="2">
    <location>
        <begin position="1"/>
        <end position="74"/>
    </location>
</feature>
<feature type="region of interest" description="Disordered" evidence="2">
    <location>
        <begin position="239"/>
        <end position="287"/>
    </location>
</feature>
<evidence type="ECO:0000256" key="2">
    <source>
        <dbReference type="SAM" id="MobiDB-lite"/>
    </source>
</evidence>
<reference evidence="3" key="1">
    <citation type="journal article" date="2020" name="Fungal Divers.">
        <title>Resolving the Mortierellaceae phylogeny through synthesis of multi-gene phylogenetics and phylogenomics.</title>
        <authorList>
            <person name="Vandepol N."/>
            <person name="Liber J."/>
            <person name="Desiro A."/>
            <person name="Na H."/>
            <person name="Kennedy M."/>
            <person name="Barry K."/>
            <person name="Grigoriev I.V."/>
            <person name="Miller A.N."/>
            <person name="O'Donnell K."/>
            <person name="Stajich J.E."/>
            <person name="Bonito G."/>
        </authorList>
    </citation>
    <scope>NUCLEOTIDE SEQUENCE</scope>
    <source>
        <strain evidence="3">BC1065</strain>
    </source>
</reference>
<evidence type="ECO:0000256" key="1">
    <source>
        <dbReference type="SAM" id="Coils"/>
    </source>
</evidence>
<feature type="region of interest" description="Disordered" evidence="2">
    <location>
        <begin position="135"/>
        <end position="158"/>
    </location>
</feature>